<dbReference type="SUPFAM" id="SSF143865">
    <property type="entry name" value="CorA soluble domain-like"/>
    <property type="match status" value="1"/>
</dbReference>
<dbReference type="AlphaFoldDB" id="A0A2W5RFH7"/>
<evidence type="ECO:0000256" key="10">
    <source>
        <dbReference type="ARBA" id="ARBA00023136"/>
    </source>
</evidence>
<dbReference type="Pfam" id="PF01544">
    <property type="entry name" value="CorA"/>
    <property type="match status" value="1"/>
</dbReference>
<evidence type="ECO:0000256" key="4">
    <source>
        <dbReference type="ARBA" id="ARBA00022475"/>
    </source>
</evidence>
<name>A0A2W5RFH7_9SPHN</name>
<dbReference type="Gene3D" id="3.30.460.20">
    <property type="entry name" value="CorA soluble domain-like"/>
    <property type="match status" value="1"/>
</dbReference>
<dbReference type="GO" id="GO:0005886">
    <property type="term" value="C:plasma membrane"/>
    <property type="evidence" value="ECO:0007669"/>
    <property type="project" value="UniProtKB-SubCell"/>
</dbReference>
<dbReference type="InterPro" id="IPR045863">
    <property type="entry name" value="CorA_TM1_TM2"/>
</dbReference>
<feature type="transmembrane region" description="Helical" evidence="12">
    <location>
        <begin position="290"/>
        <end position="311"/>
    </location>
</feature>
<comment type="caution">
    <text evidence="13">The sequence shown here is derived from an EMBL/GenBank/DDBJ whole genome shotgun (WGS) entry which is preliminary data.</text>
</comment>
<keyword evidence="3" id="KW-0813">Transport</keyword>
<evidence type="ECO:0000256" key="12">
    <source>
        <dbReference type="SAM" id="Phobius"/>
    </source>
</evidence>
<dbReference type="GO" id="GO:0015095">
    <property type="term" value="F:magnesium ion transmembrane transporter activity"/>
    <property type="evidence" value="ECO:0007669"/>
    <property type="project" value="TreeGrafter"/>
</dbReference>
<evidence type="ECO:0000256" key="3">
    <source>
        <dbReference type="ARBA" id="ARBA00022448"/>
    </source>
</evidence>
<feature type="transmembrane region" description="Helical" evidence="12">
    <location>
        <begin position="257"/>
        <end position="278"/>
    </location>
</feature>
<evidence type="ECO:0000256" key="1">
    <source>
        <dbReference type="ARBA" id="ARBA00004651"/>
    </source>
</evidence>
<reference evidence="13 14" key="1">
    <citation type="submission" date="2017-08" db="EMBL/GenBank/DDBJ databases">
        <title>Infants hospitalized years apart are colonized by the same room-sourced microbial strains.</title>
        <authorList>
            <person name="Brooks B."/>
            <person name="Olm M.R."/>
            <person name="Firek B.A."/>
            <person name="Baker R."/>
            <person name="Thomas B.C."/>
            <person name="Morowitz M.J."/>
            <person name="Banfield J.F."/>
        </authorList>
    </citation>
    <scope>NUCLEOTIDE SEQUENCE [LARGE SCALE GENOMIC DNA]</scope>
    <source>
        <strain evidence="13">S2_005_001_R1_22</strain>
    </source>
</reference>
<comment type="subcellular location">
    <subcellularLocation>
        <location evidence="1">Cell membrane</location>
        <topology evidence="1">Multi-pass membrane protein</topology>
    </subcellularLocation>
</comment>
<keyword evidence="9" id="KW-0406">Ion transport</keyword>
<gene>
    <name evidence="13" type="ORF">DI544_05455</name>
</gene>
<proteinExistence type="inferred from homology"/>
<evidence type="ECO:0000313" key="13">
    <source>
        <dbReference type="EMBL" id="PZQ62040.1"/>
    </source>
</evidence>
<feature type="coiled-coil region" evidence="11">
    <location>
        <begin position="216"/>
        <end position="250"/>
    </location>
</feature>
<protein>
    <submittedName>
        <fullName evidence="13">Zinc transporter ZntB</fullName>
    </submittedName>
</protein>
<comment type="similarity">
    <text evidence="2">Belongs to the CorA metal ion transporter (MIT) (TC 1.A.35) family.</text>
</comment>
<dbReference type="PANTHER" id="PTHR46494:SF3">
    <property type="entry name" value="ZINC TRANSPORT PROTEIN ZNTB"/>
    <property type="match status" value="1"/>
</dbReference>
<dbReference type="SUPFAM" id="SSF144083">
    <property type="entry name" value="Magnesium transport protein CorA, transmembrane region"/>
    <property type="match status" value="1"/>
</dbReference>
<dbReference type="Proteomes" id="UP000249229">
    <property type="component" value="Unassembled WGS sequence"/>
</dbReference>
<dbReference type="GO" id="GO:0000287">
    <property type="term" value="F:magnesium ion binding"/>
    <property type="evidence" value="ECO:0007669"/>
    <property type="project" value="TreeGrafter"/>
</dbReference>
<keyword evidence="5" id="KW-0997">Cell inner membrane</keyword>
<keyword evidence="4" id="KW-1003">Cell membrane</keyword>
<dbReference type="Gene3D" id="1.20.58.340">
    <property type="entry name" value="Magnesium transport protein CorA, transmembrane region"/>
    <property type="match status" value="2"/>
</dbReference>
<dbReference type="InterPro" id="IPR045861">
    <property type="entry name" value="CorA_cytoplasmic_dom"/>
</dbReference>
<evidence type="ECO:0000256" key="9">
    <source>
        <dbReference type="ARBA" id="ARBA00023065"/>
    </source>
</evidence>
<evidence type="ECO:0000256" key="2">
    <source>
        <dbReference type="ARBA" id="ARBA00009765"/>
    </source>
</evidence>
<evidence type="ECO:0000256" key="11">
    <source>
        <dbReference type="SAM" id="Coils"/>
    </source>
</evidence>
<evidence type="ECO:0000256" key="7">
    <source>
        <dbReference type="ARBA" id="ARBA00022833"/>
    </source>
</evidence>
<accession>A0A2W5RFH7</accession>
<evidence type="ECO:0000256" key="8">
    <source>
        <dbReference type="ARBA" id="ARBA00022989"/>
    </source>
</evidence>
<evidence type="ECO:0000313" key="14">
    <source>
        <dbReference type="Proteomes" id="UP000249229"/>
    </source>
</evidence>
<dbReference type="GO" id="GO:0050897">
    <property type="term" value="F:cobalt ion binding"/>
    <property type="evidence" value="ECO:0007669"/>
    <property type="project" value="TreeGrafter"/>
</dbReference>
<dbReference type="PANTHER" id="PTHR46494">
    <property type="entry name" value="CORA FAMILY METAL ION TRANSPORTER (EUROFUNG)"/>
    <property type="match status" value="1"/>
</dbReference>
<keyword evidence="10 12" id="KW-0472">Membrane</keyword>
<keyword evidence="8 12" id="KW-1133">Transmembrane helix</keyword>
<dbReference type="InterPro" id="IPR002523">
    <property type="entry name" value="MgTranspt_CorA/ZnTranspt_ZntB"/>
</dbReference>
<dbReference type="GO" id="GO:0015087">
    <property type="term" value="F:cobalt ion transmembrane transporter activity"/>
    <property type="evidence" value="ECO:0007669"/>
    <property type="project" value="TreeGrafter"/>
</dbReference>
<sequence length="318" mass="35143">MSGFAWRVAEDGSAREASPAEALHGEAALRWVHLATNTEQAQAWLRDEARLEPFTVEALTAAETRPRAEKIGHGAFVNLRGRTDEELDSSDMLASIRMWASRGRVITVSRKHLTVLEDVVAQVKEGAIRDPGDLIAAFATAITADLDPVVADLGDWLDDCEQGLASDRVFELRRGVTKVRSEAINYRRFLSPQRIALERLAALPGDWLAEDDRAHLSAAADRAARMAEEVEAIRERAALMHEALSDLRAEQLDQRSLVIAMVAMVFLPLTFLTGLYGMNVKGLPYAEAPWAFDAIAGACALIAAGVVIYFVRRHWFRR</sequence>
<keyword evidence="6 12" id="KW-0812">Transmembrane</keyword>
<evidence type="ECO:0000256" key="6">
    <source>
        <dbReference type="ARBA" id="ARBA00022692"/>
    </source>
</evidence>
<keyword evidence="7" id="KW-0862">Zinc</keyword>
<evidence type="ECO:0000256" key="5">
    <source>
        <dbReference type="ARBA" id="ARBA00022519"/>
    </source>
</evidence>
<dbReference type="EMBL" id="QFQI01000002">
    <property type="protein sequence ID" value="PZQ62040.1"/>
    <property type="molecule type" value="Genomic_DNA"/>
</dbReference>
<keyword evidence="11" id="KW-0175">Coiled coil</keyword>
<organism evidence="13 14">
    <name type="scientific">Sphingomonas taxi</name>
    <dbReference type="NCBI Taxonomy" id="1549858"/>
    <lineage>
        <taxon>Bacteria</taxon>
        <taxon>Pseudomonadati</taxon>
        <taxon>Pseudomonadota</taxon>
        <taxon>Alphaproteobacteria</taxon>
        <taxon>Sphingomonadales</taxon>
        <taxon>Sphingomonadaceae</taxon>
        <taxon>Sphingomonas</taxon>
    </lineage>
</organism>